<evidence type="ECO:0000313" key="4">
    <source>
        <dbReference type="EMBL" id="KAK7327710.1"/>
    </source>
</evidence>
<feature type="transmembrane region" description="Helical" evidence="1">
    <location>
        <begin position="217"/>
        <end position="237"/>
    </location>
</feature>
<dbReference type="Proteomes" id="UP001367508">
    <property type="component" value="Unassembled WGS sequence"/>
</dbReference>
<gene>
    <name evidence="2" type="ORF">VNO77_21794</name>
    <name evidence="3" type="ORF">VNO77_21796</name>
    <name evidence="4" type="ORF">VNO77_21798</name>
</gene>
<dbReference type="PANTHER" id="PTHR33133">
    <property type="entry name" value="OS08G0107100 PROTEIN-RELATED"/>
    <property type="match status" value="1"/>
</dbReference>
<reference evidence="3 5" key="1">
    <citation type="submission" date="2024-01" db="EMBL/GenBank/DDBJ databases">
        <title>The genomes of 5 underutilized Papilionoideae crops provide insights into root nodulation and disease resistanc.</title>
        <authorList>
            <person name="Jiang F."/>
        </authorList>
    </citation>
    <scope>NUCLEOTIDE SEQUENCE [LARGE SCALE GENOMIC DNA]</scope>
    <source>
        <strain evidence="3">LVBAO_FW01</strain>
        <tissue evidence="3">Leaves</tissue>
    </source>
</reference>
<feature type="transmembrane region" description="Helical" evidence="1">
    <location>
        <begin position="257"/>
        <end position="279"/>
    </location>
</feature>
<evidence type="ECO:0000256" key="1">
    <source>
        <dbReference type="SAM" id="Phobius"/>
    </source>
</evidence>
<sequence length="316" mass="35802">MSLVGFLKNLQDIYAKHKLISTIFLCLLVIPPSYFYTFYVTGYLCNVFLTNDEHANNLMGTTIHYIRVVTLVEGFTVFGLFLFFLPTPLLNMLASHKIDPGAELKFKDLILMATKPARSFVVTWFFVKLFKLGYVLLGILLVFPQYLMFIDSSSHEQPKLCDLPGSGTMILVAGGIIFFAYLTNFGNLAIQVSLYEGISGIEVVGKASQLLEGKKKLIGFLLNVVFGVVSVGLFMGYEYLNTCSKLVDSMNKKSNMLFIWQIISQLEFYTWICFSVLYFRCKNARGEKIFQPEGSLKRILLQDQPLVHHSSSDQMK</sequence>
<feature type="transmembrane region" description="Helical" evidence="1">
    <location>
        <begin position="163"/>
        <end position="182"/>
    </location>
</feature>
<keyword evidence="5" id="KW-1185">Reference proteome</keyword>
<protein>
    <recommendedName>
        <fullName evidence="6">Transmembrane protein</fullName>
    </recommendedName>
</protein>
<accession>A0AAN9QDX6</accession>
<evidence type="ECO:0000313" key="2">
    <source>
        <dbReference type="EMBL" id="KAK7327706.1"/>
    </source>
</evidence>
<name>A0AAN9QDX6_CANGL</name>
<keyword evidence="1" id="KW-0472">Membrane</keyword>
<feature type="transmembrane region" description="Helical" evidence="1">
    <location>
        <begin position="65"/>
        <end position="85"/>
    </location>
</feature>
<feature type="transmembrane region" description="Helical" evidence="1">
    <location>
        <begin position="121"/>
        <end position="143"/>
    </location>
</feature>
<dbReference type="PANTHER" id="PTHR33133:SF1">
    <property type="entry name" value="EXPRESSED PROTEIN-RELATED"/>
    <property type="match status" value="1"/>
</dbReference>
<organism evidence="3 5">
    <name type="scientific">Canavalia gladiata</name>
    <name type="common">Sword bean</name>
    <name type="synonym">Dolichos gladiatus</name>
    <dbReference type="NCBI Taxonomy" id="3824"/>
    <lineage>
        <taxon>Eukaryota</taxon>
        <taxon>Viridiplantae</taxon>
        <taxon>Streptophyta</taxon>
        <taxon>Embryophyta</taxon>
        <taxon>Tracheophyta</taxon>
        <taxon>Spermatophyta</taxon>
        <taxon>Magnoliopsida</taxon>
        <taxon>eudicotyledons</taxon>
        <taxon>Gunneridae</taxon>
        <taxon>Pentapetalae</taxon>
        <taxon>rosids</taxon>
        <taxon>fabids</taxon>
        <taxon>Fabales</taxon>
        <taxon>Fabaceae</taxon>
        <taxon>Papilionoideae</taxon>
        <taxon>50 kb inversion clade</taxon>
        <taxon>NPAAA clade</taxon>
        <taxon>indigoferoid/millettioid clade</taxon>
        <taxon>Phaseoleae</taxon>
        <taxon>Canavalia</taxon>
    </lineage>
</organism>
<keyword evidence="1" id="KW-1133">Transmembrane helix</keyword>
<keyword evidence="1" id="KW-0812">Transmembrane</keyword>
<feature type="transmembrane region" description="Helical" evidence="1">
    <location>
        <begin position="20"/>
        <end position="44"/>
    </location>
</feature>
<evidence type="ECO:0008006" key="6">
    <source>
        <dbReference type="Google" id="ProtNLM"/>
    </source>
</evidence>
<evidence type="ECO:0000313" key="5">
    <source>
        <dbReference type="Proteomes" id="UP001367508"/>
    </source>
</evidence>
<proteinExistence type="predicted"/>
<evidence type="ECO:0000313" key="3">
    <source>
        <dbReference type="EMBL" id="KAK7327708.1"/>
    </source>
</evidence>
<dbReference type="EMBL" id="JAYMYQ010000005">
    <property type="protein sequence ID" value="KAK7327706.1"/>
    <property type="molecule type" value="Genomic_DNA"/>
</dbReference>
<comment type="caution">
    <text evidence="3">The sequence shown here is derived from an EMBL/GenBank/DDBJ whole genome shotgun (WGS) entry which is preliminary data.</text>
</comment>
<dbReference type="EMBL" id="JAYMYQ010000005">
    <property type="protein sequence ID" value="KAK7327710.1"/>
    <property type="molecule type" value="Genomic_DNA"/>
</dbReference>
<dbReference type="EMBL" id="JAYMYQ010000005">
    <property type="protein sequence ID" value="KAK7327708.1"/>
    <property type="molecule type" value="Genomic_DNA"/>
</dbReference>
<dbReference type="AlphaFoldDB" id="A0AAN9QDX6"/>